<dbReference type="InterPro" id="IPR000215">
    <property type="entry name" value="Serpin_fam"/>
</dbReference>
<dbReference type="PANTHER" id="PTHR11461:SF372">
    <property type="entry name" value="ACCESSORY GLAND PROTEIN ACP76A-RELATED"/>
    <property type="match status" value="1"/>
</dbReference>
<evidence type="ECO:0000256" key="2">
    <source>
        <dbReference type="ARBA" id="ARBA00022900"/>
    </source>
</evidence>
<keyword evidence="2" id="KW-0722">Serine protease inhibitor</keyword>
<evidence type="ECO:0000259" key="3">
    <source>
        <dbReference type="Pfam" id="PF00079"/>
    </source>
</evidence>
<protein>
    <submittedName>
        <fullName evidence="4">Putative serpin-like protein</fullName>
    </submittedName>
</protein>
<dbReference type="InterPro" id="IPR036186">
    <property type="entry name" value="Serpin_sf"/>
</dbReference>
<dbReference type="InterPro" id="IPR023796">
    <property type="entry name" value="Serpin_dom"/>
</dbReference>
<organism evidence="4 5">
    <name type="scientific">Leptotrombidium deliense</name>
    <dbReference type="NCBI Taxonomy" id="299467"/>
    <lineage>
        <taxon>Eukaryota</taxon>
        <taxon>Metazoa</taxon>
        <taxon>Ecdysozoa</taxon>
        <taxon>Arthropoda</taxon>
        <taxon>Chelicerata</taxon>
        <taxon>Arachnida</taxon>
        <taxon>Acari</taxon>
        <taxon>Acariformes</taxon>
        <taxon>Trombidiformes</taxon>
        <taxon>Prostigmata</taxon>
        <taxon>Anystina</taxon>
        <taxon>Parasitengona</taxon>
        <taxon>Trombiculoidea</taxon>
        <taxon>Trombiculidae</taxon>
        <taxon>Leptotrombidium</taxon>
    </lineage>
</organism>
<proteinExistence type="predicted"/>
<dbReference type="AlphaFoldDB" id="A0A443SCQ5"/>
<comment type="caution">
    <text evidence="4">The sequence shown here is derived from an EMBL/GenBank/DDBJ whole genome shotgun (WGS) entry which is preliminary data.</text>
</comment>
<dbReference type="SUPFAM" id="SSF56574">
    <property type="entry name" value="Serpins"/>
    <property type="match status" value="1"/>
</dbReference>
<sequence>MDNAFNSFAFNIFRILSENNNDNTLISPYSILTSLNSCLLGAHNETSKEIFEALKYDLSFASTEEVHDFMQKINEQWIAKDNPFTLYSVNCLLLNKENDCEMDSDFERKVNEIYGGIVREADFTNEHESLIESCNEWVVEKTKNMISSIVDQLSPSAKLVLLNAIYFKGNWKTEFHKQNIVKQMLEY</sequence>
<evidence type="ECO:0000313" key="4">
    <source>
        <dbReference type="EMBL" id="RWS25215.1"/>
    </source>
</evidence>
<reference evidence="4 5" key="1">
    <citation type="journal article" date="2018" name="Gigascience">
        <title>Genomes of trombidid mites reveal novel predicted allergens and laterally-transferred genes associated with secondary metabolism.</title>
        <authorList>
            <person name="Dong X."/>
            <person name="Chaisiri K."/>
            <person name="Xia D."/>
            <person name="Armstrong S.D."/>
            <person name="Fang Y."/>
            <person name="Donnelly M.J."/>
            <person name="Kadowaki T."/>
            <person name="McGarry J.W."/>
            <person name="Darby A.C."/>
            <person name="Makepeace B.L."/>
        </authorList>
    </citation>
    <scope>NUCLEOTIDE SEQUENCE [LARGE SCALE GENOMIC DNA]</scope>
    <source>
        <strain evidence="4">UoL-UT</strain>
    </source>
</reference>
<feature type="domain" description="Serpin" evidence="3">
    <location>
        <begin position="4"/>
        <end position="182"/>
    </location>
</feature>
<dbReference type="PANTHER" id="PTHR11461">
    <property type="entry name" value="SERINE PROTEASE INHIBITOR, SERPIN"/>
    <property type="match status" value="1"/>
</dbReference>
<dbReference type="Proteomes" id="UP000288716">
    <property type="component" value="Unassembled WGS sequence"/>
</dbReference>
<dbReference type="GO" id="GO:0005615">
    <property type="term" value="C:extracellular space"/>
    <property type="evidence" value="ECO:0007669"/>
    <property type="project" value="InterPro"/>
</dbReference>
<accession>A0A443SCQ5</accession>
<dbReference type="Pfam" id="PF00079">
    <property type="entry name" value="Serpin"/>
    <property type="match status" value="1"/>
</dbReference>
<dbReference type="Gene3D" id="3.30.497.10">
    <property type="entry name" value="Antithrombin, subunit I, domain 2"/>
    <property type="match status" value="1"/>
</dbReference>
<dbReference type="EMBL" id="NCKV01003947">
    <property type="protein sequence ID" value="RWS25215.1"/>
    <property type="molecule type" value="Genomic_DNA"/>
</dbReference>
<keyword evidence="1" id="KW-0646">Protease inhibitor</keyword>
<name>A0A443SCQ5_9ACAR</name>
<gene>
    <name evidence="4" type="ORF">B4U80_13821</name>
</gene>
<dbReference type="InterPro" id="IPR042178">
    <property type="entry name" value="Serpin_sf_1"/>
</dbReference>
<dbReference type="STRING" id="299467.A0A443SCQ5"/>
<keyword evidence="5" id="KW-1185">Reference proteome</keyword>
<dbReference type="GO" id="GO:0004867">
    <property type="term" value="F:serine-type endopeptidase inhibitor activity"/>
    <property type="evidence" value="ECO:0007669"/>
    <property type="project" value="UniProtKB-KW"/>
</dbReference>
<evidence type="ECO:0000313" key="5">
    <source>
        <dbReference type="Proteomes" id="UP000288716"/>
    </source>
</evidence>
<dbReference type="VEuPathDB" id="VectorBase:LDEU006825"/>
<evidence type="ECO:0000256" key="1">
    <source>
        <dbReference type="ARBA" id="ARBA00022690"/>
    </source>
</evidence>
<dbReference type="OrthoDB" id="47207at2759"/>